<evidence type="ECO:0000313" key="2">
    <source>
        <dbReference type="Proteomes" id="UP000233837"/>
    </source>
</evidence>
<dbReference type="STRING" id="906689.A0A2I0VXD7"/>
<reference evidence="1 2" key="1">
    <citation type="journal article" date="2016" name="Sci. Rep.">
        <title>The Dendrobium catenatum Lindl. genome sequence provides insights into polysaccharide synthase, floral development and adaptive evolution.</title>
        <authorList>
            <person name="Zhang G.Q."/>
            <person name="Xu Q."/>
            <person name="Bian C."/>
            <person name="Tsai W.C."/>
            <person name="Yeh C.M."/>
            <person name="Liu K.W."/>
            <person name="Yoshida K."/>
            <person name="Zhang L.S."/>
            <person name="Chang S.B."/>
            <person name="Chen F."/>
            <person name="Shi Y."/>
            <person name="Su Y.Y."/>
            <person name="Zhang Y.Q."/>
            <person name="Chen L.J."/>
            <person name="Yin Y."/>
            <person name="Lin M."/>
            <person name="Huang H."/>
            <person name="Deng H."/>
            <person name="Wang Z.W."/>
            <person name="Zhu S.L."/>
            <person name="Zhao X."/>
            <person name="Deng C."/>
            <person name="Niu S.C."/>
            <person name="Huang J."/>
            <person name="Wang M."/>
            <person name="Liu G.H."/>
            <person name="Yang H.J."/>
            <person name="Xiao X.J."/>
            <person name="Hsiao Y.Y."/>
            <person name="Wu W.L."/>
            <person name="Chen Y.Y."/>
            <person name="Mitsuda N."/>
            <person name="Ohme-Takagi M."/>
            <person name="Luo Y.B."/>
            <person name="Van de Peer Y."/>
            <person name="Liu Z.J."/>
        </authorList>
    </citation>
    <scope>NUCLEOTIDE SEQUENCE [LARGE SCALE GENOMIC DNA]</scope>
    <source>
        <tissue evidence="1">The whole plant</tissue>
    </source>
</reference>
<accession>A0A2I0VXD7</accession>
<gene>
    <name evidence="1" type="primary">GC5</name>
    <name evidence="1" type="ORF">MA16_Dca026670</name>
</gene>
<dbReference type="PANTHER" id="PTHR47347:SF2">
    <property type="entry name" value="GOLGIN CANDIDATE 5"/>
    <property type="match status" value="1"/>
</dbReference>
<organism evidence="1 2">
    <name type="scientific">Dendrobium catenatum</name>
    <dbReference type="NCBI Taxonomy" id="906689"/>
    <lineage>
        <taxon>Eukaryota</taxon>
        <taxon>Viridiplantae</taxon>
        <taxon>Streptophyta</taxon>
        <taxon>Embryophyta</taxon>
        <taxon>Tracheophyta</taxon>
        <taxon>Spermatophyta</taxon>
        <taxon>Magnoliopsida</taxon>
        <taxon>Liliopsida</taxon>
        <taxon>Asparagales</taxon>
        <taxon>Orchidaceae</taxon>
        <taxon>Epidendroideae</taxon>
        <taxon>Malaxideae</taxon>
        <taxon>Dendrobiinae</taxon>
        <taxon>Dendrobium</taxon>
    </lineage>
</organism>
<dbReference type="Proteomes" id="UP000233837">
    <property type="component" value="Unassembled WGS sequence"/>
</dbReference>
<evidence type="ECO:0000313" key="1">
    <source>
        <dbReference type="EMBL" id="PKU68059.1"/>
    </source>
</evidence>
<name>A0A2I0VXD7_9ASPA</name>
<dbReference type="AlphaFoldDB" id="A0A2I0VXD7"/>
<dbReference type="EMBL" id="KZ503145">
    <property type="protein sequence ID" value="PKU68059.1"/>
    <property type="molecule type" value="Genomic_DNA"/>
</dbReference>
<dbReference type="PANTHER" id="PTHR47347">
    <property type="entry name" value="GOLGIN CANDIDATE 5"/>
    <property type="match status" value="1"/>
</dbReference>
<keyword evidence="2" id="KW-1185">Reference proteome</keyword>
<reference evidence="1 2" key="2">
    <citation type="journal article" date="2017" name="Nature">
        <title>The Apostasia genome and the evolution of orchids.</title>
        <authorList>
            <person name="Zhang G.Q."/>
            <person name="Liu K.W."/>
            <person name="Li Z."/>
            <person name="Lohaus R."/>
            <person name="Hsiao Y.Y."/>
            <person name="Niu S.C."/>
            <person name="Wang J.Y."/>
            <person name="Lin Y.C."/>
            <person name="Xu Q."/>
            <person name="Chen L.J."/>
            <person name="Yoshida K."/>
            <person name="Fujiwara S."/>
            <person name="Wang Z.W."/>
            <person name="Zhang Y.Q."/>
            <person name="Mitsuda N."/>
            <person name="Wang M."/>
            <person name="Liu G.H."/>
            <person name="Pecoraro L."/>
            <person name="Huang H.X."/>
            <person name="Xiao X.J."/>
            <person name="Lin M."/>
            <person name="Wu X.Y."/>
            <person name="Wu W.L."/>
            <person name="Chen Y.Y."/>
            <person name="Chang S.B."/>
            <person name="Sakamoto S."/>
            <person name="Ohme-Takagi M."/>
            <person name="Yagi M."/>
            <person name="Zeng S.J."/>
            <person name="Shen C.Y."/>
            <person name="Yeh C.M."/>
            <person name="Luo Y.B."/>
            <person name="Tsai W.C."/>
            <person name="Van de Peer Y."/>
            <person name="Liu Z.J."/>
        </authorList>
    </citation>
    <scope>NUCLEOTIDE SEQUENCE [LARGE SCALE GENOMIC DNA]</scope>
    <source>
        <tissue evidence="1">The whole plant</tissue>
    </source>
</reference>
<proteinExistence type="predicted"/>
<sequence length="113" mass="12863">MAWLGKVSLCGFPDLARVVTKLSESVKNIEKNFDSALRLEEKYDNSEGNATLRITLLILDCVYCAMFEPTASRIWPSAVDRKALFDPVMAFTGNREDELQIKEMVVVLKYQKK</sequence>
<protein>
    <submittedName>
        <fullName evidence="1">Golgin candidate 5</fullName>
    </submittedName>
</protein>